<keyword evidence="1" id="KW-1185">Reference proteome</keyword>
<organism evidence="1 2">
    <name type="scientific">Romanomermis culicivorax</name>
    <name type="common">Nematode worm</name>
    <dbReference type="NCBI Taxonomy" id="13658"/>
    <lineage>
        <taxon>Eukaryota</taxon>
        <taxon>Metazoa</taxon>
        <taxon>Ecdysozoa</taxon>
        <taxon>Nematoda</taxon>
        <taxon>Enoplea</taxon>
        <taxon>Dorylaimia</taxon>
        <taxon>Mermithida</taxon>
        <taxon>Mermithoidea</taxon>
        <taxon>Mermithidae</taxon>
        <taxon>Romanomermis</taxon>
    </lineage>
</organism>
<dbReference type="WBParaSite" id="nRc.2.0.1.t19132-RA">
    <property type="protein sequence ID" value="nRc.2.0.1.t19132-RA"/>
    <property type="gene ID" value="nRc.2.0.1.g19132"/>
</dbReference>
<protein>
    <submittedName>
        <fullName evidence="2">Uncharacterized protein</fullName>
    </submittedName>
</protein>
<sequence length="61" mass="7005">MVFSKQFRSNIQSKFGGIVNILKELRQYMVCVNSRRLLLQQTVNLWGAIAPTAPMSLRHDV</sequence>
<name>A0A915J0B5_ROMCU</name>
<dbReference type="Proteomes" id="UP000887565">
    <property type="component" value="Unplaced"/>
</dbReference>
<proteinExistence type="predicted"/>
<dbReference type="AlphaFoldDB" id="A0A915J0B5"/>
<accession>A0A915J0B5</accession>
<evidence type="ECO:0000313" key="1">
    <source>
        <dbReference type="Proteomes" id="UP000887565"/>
    </source>
</evidence>
<evidence type="ECO:0000313" key="2">
    <source>
        <dbReference type="WBParaSite" id="nRc.2.0.1.t19132-RA"/>
    </source>
</evidence>
<reference evidence="2" key="1">
    <citation type="submission" date="2022-11" db="UniProtKB">
        <authorList>
            <consortium name="WormBaseParasite"/>
        </authorList>
    </citation>
    <scope>IDENTIFICATION</scope>
</reference>